<comment type="caution">
    <text evidence="1">The sequence shown here is derived from an EMBL/GenBank/DDBJ whole genome shotgun (WGS) entry which is preliminary data.</text>
</comment>
<accession>A0ABX0PYA0</accession>
<dbReference type="RefSeq" id="WP_167122197.1">
    <property type="nucleotide sequence ID" value="NZ_JAAQQR010000001.1"/>
</dbReference>
<organism evidence="1 2">
    <name type="scientific">Luteibacter jiangsuensis</name>
    <dbReference type="NCBI Taxonomy" id="637577"/>
    <lineage>
        <taxon>Bacteria</taxon>
        <taxon>Pseudomonadati</taxon>
        <taxon>Pseudomonadota</taxon>
        <taxon>Gammaproteobacteria</taxon>
        <taxon>Lysobacterales</taxon>
        <taxon>Rhodanobacteraceae</taxon>
        <taxon>Luteibacter</taxon>
    </lineage>
</organism>
<keyword evidence="2" id="KW-1185">Reference proteome</keyword>
<gene>
    <name evidence="1" type="ORF">HBF26_00985</name>
</gene>
<evidence type="ECO:0008006" key="3">
    <source>
        <dbReference type="Google" id="ProtNLM"/>
    </source>
</evidence>
<name>A0ABX0PYA0_9GAMM</name>
<proteinExistence type="predicted"/>
<sequence length="123" mass="12937">MSRRPPSLLVRLRRHRGVWMLALAVLLFKITMSTFCALDGPRVAFTDGSPAAPIAVQGTNADADDYCALGEGGGCHCTCVHAVALPTHATVMAIAERPSSLRLAVTAGESPAFARSPLRPPIS</sequence>
<dbReference type="Proteomes" id="UP001429601">
    <property type="component" value="Unassembled WGS sequence"/>
</dbReference>
<reference evidence="1 2" key="1">
    <citation type="journal article" date="2011" name="Curr. Microbiol.">
        <title>Luteibacter jiangsuensis sp. nov.: a methamidophos-degrading bacterium isolated from a methamidophos-manufacturing factory.</title>
        <authorList>
            <person name="Wang L."/>
            <person name="Wang G.L."/>
            <person name="Li S.P."/>
            <person name="Jiang J.D."/>
        </authorList>
    </citation>
    <scope>NUCLEOTIDE SEQUENCE [LARGE SCALE GENOMIC DNA]</scope>
    <source>
        <strain evidence="1 2">CGMCC 1.10133</strain>
    </source>
</reference>
<evidence type="ECO:0000313" key="1">
    <source>
        <dbReference type="EMBL" id="NID03444.1"/>
    </source>
</evidence>
<dbReference type="EMBL" id="JAAQQR010000001">
    <property type="protein sequence ID" value="NID03444.1"/>
    <property type="molecule type" value="Genomic_DNA"/>
</dbReference>
<protein>
    <recommendedName>
        <fullName evidence="3">DUF2946 family protein</fullName>
    </recommendedName>
</protein>
<evidence type="ECO:0000313" key="2">
    <source>
        <dbReference type="Proteomes" id="UP001429601"/>
    </source>
</evidence>